<feature type="transmembrane region" description="Helical" evidence="8">
    <location>
        <begin position="167"/>
        <end position="183"/>
    </location>
</feature>
<evidence type="ECO:0000256" key="7">
    <source>
        <dbReference type="ARBA" id="ARBA00023136"/>
    </source>
</evidence>
<evidence type="ECO:0000256" key="8">
    <source>
        <dbReference type="HAMAP-Rule" id="MF_01207"/>
    </source>
</evidence>
<feature type="region of interest" description="Disordered" evidence="9">
    <location>
        <begin position="196"/>
        <end position="215"/>
    </location>
</feature>
<evidence type="ECO:0000313" key="12">
    <source>
        <dbReference type="Proteomes" id="UP000077787"/>
    </source>
</evidence>
<dbReference type="RefSeq" id="WP_045430994.1">
    <property type="nucleotide sequence ID" value="NZ_CP015641.1"/>
</dbReference>
<evidence type="ECO:0000256" key="2">
    <source>
        <dbReference type="ARBA" id="ARBA00022448"/>
    </source>
</evidence>
<dbReference type="HAMAP" id="MF_01207">
    <property type="entry name" value="MsrQ"/>
    <property type="match status" value="1"/>
</dbReference>
<dbReference type="GO" id="GO:0030091">
    <property type="term" value="P:protein repair"/>
    <property type="evidence" value="ECO:0007669"/>
    <property type="project" value="UniProtKB-UniRule"/>
</dbReference>
<comment type="subunit">
    <text evidence="8">Heterodimer of a catalytic subunit (MsrP) and a heme-binding subunit (MsrQ).</text>
</comment>
<accession>A0A172WPR2</accession>
<keyword evidence="3 8" id="KW-0349">Heme</keyword>
<comment type="function">
    <text evidence="8">Part of the MsrPQ system that repairs oxidized periplasmic proteins containing methionine sulfoxide residues (Met-O), using respiratory chain electrons. Thus protects these proteins from oxidative-stress damage caused by reactive species of oxygen and chlorine generated by the host defense mechanisms. MsrPQ is essential for the maintenance of envelope integrity under bleach stress, rescuing a wide series of structurally unrelated periplasmic proteins from methionine oxidation. MsrQ provides electrons for reduction to the reductase catalytic subunit MsrP, using the quinone pool of the respiratory chain.</text>
</comment>
<dbReference type="GO" id="GO:0010181">
    <property type="term" value="F:FMN binding"/>
    <property type="evidence" value="ECO:0007669"/>
    <property type="project" value="UniProtKB-UniRule"/>
</dbReference>
<keyword evidence="8" id="KW-0285">Flavoprotein</keyword>
<feature type="transmembrane region" description="Helical" evidence="8">
    <location>
        <begin position="144"/>
        <end position="161"/>
    </location>
</feature>
<comment type="caution">
    <text evidence="8">Lacks conserved residue(s) required for the propagation of feature annotation.</text>
</comment>
<keyword evidence="8" id="KW-1003">Cell membrane</keyword>
<protein>
    <recommendedName>
        <fullName evidence="8">Protein-methionine-sulfoxide reductase heme-binding subunit MsrQ</fullName>
    </recommendedName>
    <alternativeName>
        <fullName evidence="8">Flavocytochrome MsrQ</fullName>
    </alternativeName>
</protein>
<dbReference type="GO" id="GO:0009055">
    <property type="term" value="F:electron transfer activity"/>
    <property type="evidence" value="ECO:0007669"/>
    <property type="project" value="UniProtKB-UniRule"/>
</dbReference>
<evidence type="ECO:0000256" key="6">
    <source>
        <dbReference type="ARBA" id="ARBA00023004"/>
    </source>
</evidence>
<dbReference type="OrthoDB" id="9788328at2"/>
<organism evidence="11 12">
    <name type="scientific">Stutzerimonas stutzeri</name>
    <name type="common">Pseudomonas stutzeri</name>
    <dbReference type="NCBI Taxonomy" id="316"/>
    <lineage>
        <taxon>Bacteria</taxon>
        <taxon>Pseudomonadati</taxon>
        <taxon>Pseudomonadota</taxon>
        <taxon>Gammaproteobacteria</taxon>
        <taxon>Pseudomonadales</taxon>
        <taxon>Pseudomonadaceae</taxon>
        <taxon>Stutzerimonas</taxon>
    </lineage>
</organism>
<keyword evidence="8" id="KW-0249">Electron transport</keyword>
<evidence type="ECO:0000256" key="1">
    <source>
        <dbReference type="ARBA" id="ARBA00004141"/>
    </source>
</evidence>
<keyword evidence="6 8" id="KW-0408">Iron</keyword>
<reference evidence="11 12" key="1">
    <citation type="submission" date="2016-05" db="EMBL/GenBank/DDBJ databases">
        <title>Genome sequence of Pseudomonas stutzeri 273 and identification of the exopolysaccharide biosynthesis locus.</title>
        <authorList>
            <person name="Wu S."/>
            <person name="Sun C."/>
        </authorList>
    </citation>
    <scope>NUCLEOTIDE SEQUENCE [LARGE SCALE GENOMIC DNA]</scope>
    <source>
        <strain evidence="11 12">273</strain>
    </source>
</reference>
<dbReference type="GO" id="GO:0020037">
    <property type="term" value="F:heme binding"/>
    <property type="evidence" value="ECO:0007669"/>
    <property type="project" value="UniProtKB-UniRule"/>
</dbReference>
<dbReference type="GO" id="GO:0005886">
    <property type="term" value="C:plasma membrane"/>
    <property type="evidence" value="ECO:0007669"/>
    <property type="project" value="UniProtKB-SubCell"/>
</dbReference>
<feature type="transmembrane region" description="Helical" evidence="8">
    <location>
        <begin position="111"/>
        <end position="132"/>
    </location>
</feature>
<gene>
    <name evidence="8" type="primary">msrQ</name>
    <name evidence="11" type="ORF">PS273GM_10120</name>
</gene>
<keyword evidence="8" id="KW-0479">Metal-binding</keyword>
<dbReference type="EMBL" id="CP015641">
    <property type="protein sequence ID" value="ANF25478.1"/>
    <property type="molecule type" value="Genomic_DNA"/>
</dbReference>
<dbReference type="GO" id="GO:0016679">
    <property type="term" value="F:oxidoreductase activity, acting on diphenols and related substances as donors"/>
    <property type="evidence" value="ECO:0007669"/>
    <property type="project" value="TreeGrafter"/>
</dbReference>
<dbReference type="NCBIfam" id="NF003831">
    <property type="entry name" value="PRK05419.1-2"/>
    <property type="match status" value="1"/>
</dbReference>
<evidence type="ECO:0000256" key="9">
    <source>
        <dbReference type="SAM" id="MobiDB-lite"/>
    </source>
</evidence>
<comment type="similarity">
    <text evidence="8">Belongs to the MsrQ family.</text>
</comment>
<comment type="cofactor">
    <cofactor evidence="8">
        <name>heme b</name>
        <dbReference type="ChEBI" id="CHEBI:60344"/>
    </cofactor>
    <text evidence="8">Binds 1 heme b (iron(II)-protoporphyrin IX) group per subunit.</text>
</comment>
<dbReference type="Proteomes" id="UP000077787">
    <property type="component" value="Chromosome"/>
</dbReference>
<keyword evidence="7 8" id="KW-0472">Membrane</keyword>
<evidence type="ECO:0000313" key="11">
    <source>
        <dbReference type="EMBL" id="ANF25478.1"/>
    </source>
</evidence>
<dbReference type="PANTHER" id="PTHR36964">
    <property type="entry name" value="PROTEIN-METHIONINE-SULFOXIDE REDUCTASE HEME-BINDING SUBUNIT MSRQ"/>
    <property type="match status" value="1"/>
</dbReference>
<sequence length="215" mass="24347">MKHPVFRSAVFIAAAVWPLLWLYQAWTSALGPDPGKVLVERLGLGGLILLLLTLSLSPLQWVTRWAGWSLVRRQLGLWTFAYGCLHLVSYLLFILGEEWSQLSTELTERPYIIVGALAWLSLLVLAATSNRFSMRMLGARWKTLHRLVYLILGLVLLHMLWVVRSDIALWTLYFSLGAALMLLRTPRARGCLKQLRQPPPRTGRLASARHASADH</sequence>
<comment type="subcellular location">
    <subcellularLocation>
        <location evidence="8">Cell membrane</location>
        <topology evidence="8">Multi-pass membrane protein</topology>
    </subcellularLocation>
    <subcellularLocation>
        <location evidence="1">Membrane</location>
        <topology evidence="1">Multi-pass membrane protein</topology>
    </subcellularLocation>
</comment>
<evidence type="ECO:0000259" key="10">
    <source>
        <dbReference type="Pfam" id="PF01794"/>
    </source>
</evidence>
<keyword evidence="2 8" id="KW-0813">Transport</keyword>
<dbReference type="InterPro" id="IPR022837">
    <property type="entry name" value="MsrQ-like"/>
</dbReference>
<name>A0A172WPR2_STUST</name>
<feature type="domain" description="Ferric oxidoreductase" evidence="10">
    <location>
        <begin position="45"/>
        <end position="154"/>
    </location>
</feature>
<dbReference type="InterPro" id="IPR013130">
    <property type="entry name" value="Fe3_Rdtase_TM_dom"/>
</dbReference>
<comment type="cofactor">
    <cofactor evidence="8">
        <name>FMN</name>
        <dbReference type="ChEBI" id="CHEBI:58210"/>
    </cofactor>
    <text evidence="8">Binds 1 FMN per subunit.</text>
</comment>
<evidence type="ECO:0000256" key="5">
    <source>
        <dbReference type="ARBA" id="ARBA00022989"/>
    </source>
</evidence>
<dbReference type="GO" id="GO:0046872">
    <property type="term" value="F:metal ion binding"/>
    <property type="evidence" value="ECO:0007669"/>
    <property type="project" value="UniProtKB-KW"/>
</dbReference>
<feature type="transmembrane region" description="Helical" evidence="8">
    <location>
        <begin position="75"/>
        <end position="96"/>
    </location>
</feature>
<evidence type="ECO:0000256" key="3">
    <source>
        <dbReference type="ARBA" id="ARBA00022617"/>
    </source>
</evidence>
<dbReference type="AlphaFoldDB" id="A0A172WPR2"/>
<feature type="transmembrane region" description="Helical" evidence="8">
    <location>
        <begin position="43"/>
        <end position="63"/>
    </location>
</feature>
<dbReference type="Pfam" id="PF01794">
    <property type="entry name" value="Ferric_reduct"/>
    <property type="match status" value="1"/>
</dbReference>
<keyword evidence="4 8" id="KW-0812">Transmembrane</keyword>
<evidence type="ECO:0000256" key="4">
    <source>
        <dbReference type="ARBA" id="ARBA00022692"/>
    </source>
</evidence>
<keyword evidence="8" id="KW-0288">FMN</keyword>
<dbReference type="PANTHER" id="PTHR36964:SF1">
    <property type="entry name" value="PROTEIN-METHIONINE-SULFOXIDE REDUCTASE HEME-BINDING SUBUNIT MSRQ"/>
    <property type="match status" value="1"/>
</dbReference>
<keyword evidence="5 8" id="KW-1133">Transmembrane helix</keyword>
<proteinExistence type="inferred from homology"/>